<evidence type="ECO:0000256" key="4">
    <source>
        <dbReference type="ARBA" id="ARBA00023136"/>
    </source>
</evidence>
<dbReference type="NCBIfam" id="TIGR00247">
    <property type="entry name" value="endolytic transglycosylase MltG"/>
    <property type="match status" value="1"/>
</dbReference>
<dbReference type="RefSeq" id="WP_190464551.1">
    <property type="nucleotide sequence ID" value="NZ_JACJPW010000025.1"/>
</dbReference>
<dbReference type="HAMAP" id="MF_02065">
    <property type="entry name" value="MltG"/>
    <property type="match status" value="1"/>
</dbReference>
<dbReference type="PANTHER" id="PTHR30518:SF2">
    <property type="entry name" value="ENDOLYTIC MUREIN TRANSGLYCOSYLASE"/>
    <property type="match status" value="1"/>
</dbReference>
<dbReference type="GO" id="GO:0008932">
    <property type="term" value="F:lytic endotransglycosylase activity"/>
    <property type="evidence" value="ECO:0007669"/>
    <property type="project" value="UniProtKB-UniRule"/>
</dbReference>
<proteinExistence type="inferred from homology"/>
<keyword evidence="2 7" id="KW-0812">Transmembrane</keyword>
<comment type="catalytic activity">
    <reaction evidence="7">
        <text>a peptidoglycan chain = a peptidoglycan chain with N-acetyl-1,6-anhydromuramyl-[peptide] at the reducing end + a peptidoglycan chain with N-acetylglucosamine at the non-reducing end.</text>
        <dbReference type="EC" id="4.2.2.29"/>
    </reaction>
</comment>
<keyword evidence="3 7" id="KW-1133">Transmembrane helix</keyword>
<name>A0A926VDW4_9CYAN</name>
<dbReference type="GO" id="GO:0009252">
    <property type="term" value="P:peptidoglycan biosynthetic process"/>
    <property type="evidence" value="ECO:0007669"/>
    <property type="project" value="UniProtKB-UniRule"/>
</dbReference>
<feature type="site" description="Important for catalytic activity" evidence="7">
    <location>
        <position position="235"/>
    </location>
</feature>
<organism evidence="8 9">
    <name type="scientific">Aerosakkonema funiforme FACHB-1375</name>
    <dbReference type="NCBI Taxonomy" id="2949571"/>
    <lineage>
        <taxon>Bacteria</taxon>
        <taxon>Bacillati</taxon>
        <taxon>Cyanobacteriota</taxon>
        <taxon>Cyanophyceae</taxon>
        <taxon>Oscillatoriophycideae</taxon>
        <taxon>Aerosakkonematales</taxon>
        <taxon>Aerosakkonemataceae</taxon>
        <taxon>Aerosakkonema</taxon>
    </lineage>
</organism>
<protein>
    <recommendedName>
        <fullName evidence="7">Endolytic murein transglycosylase</fullName>
        <ecNumber evidence="7">4.2.2.29</ecNumber>
    </recommendedName>
    <alternativeName>
        <fullName evidence="7">Peptidoglycan lytic transglycosylase</fullName>
    </alternativeName>
    <alternativeName>
        <fullName evidence="7">Peptidoglycan polymerization terminase</fullName>
    </alternativeName>
</protein>
<gene>
    <name evidence="7 8" type="primary">mltG</name>
    <name evidence="8" type="ORF">H6G03_11585</name>
</gene>
<keyword evidence="9" id="KW-1185">Reference proteome</keyword>
<evidence type="ECO:0000256" key="5">
    <source>
        <dbReference type="ARBA" id="ARBA00023239"/>
    </source>
</evidence>
<dbReference type="PANTHER" id="PTHR30518">
    <property type="entry name" value="ENDOLYTIC MUREIN TRANSGLYCOSYLASE"/>
    <property type="match status" value="1"/>
</dbReference>
<dbReference type="CDD" id="cd08010">
    <property type="entry name" value="MltG_like"/>
    <property type="match status" value="1"/>
</dbReference>
<evidence type="ECO:0000313" key="9">
    <source>
        <dbReference type="Proteomes" id="UP000641646"/>
    </source>
</evidence>
<dbReference type="AlphaFoldDB" id="A0A926VDW4"/>
<evidence type="ECO:0000256" key="2">
    <source>
        <dbReference type="ARBA" id="ARBA00022692"/>
    </source>
</evidence>
<evidence type="ECO:0000256" key="3">
    <source>
        <dbReference type="ARBA" id="ARBA00022989"/>
    </source>
</evidence>
<evidence type="ECO:0000313" key="8">
    <source>
        <dbReference type="EMBL" id="MBD2181740.1"/>
    </source>
</evidence>
<dbReference type="GO" id="GO:0071555">
    <property type="term" value="P:cell wall organization"/>
    <property type="evidence" value="ECO:0007669"/>
    <property type="project" value="UniProtKB-KW"/>
</dbReference>
<keyword evidence="1 7" id="KW-1003">Cell membrane</keyword>
<dbReference type="Pfam" id="PF02618">
    <property type="entry name" value="YceG"/>
    <property type="match status" value="1"/>
</dbReference>
<comment type="function">
    <text evidence="7">Functions as a peptidoglycan terminase that cleaves nascent peptidoglycan strands endolytically to terminate their elongation.</text>
</comment>
<evidence type="ECO:0000256" key="6">
    <source>
        <dbReference type="ARBA" id="ARBA00023316"/>
    </source>
</evidence>
<reference evidence="8" key="2">
    <citation type="submission" date="2020-08" db="EMBL/GenBank/DDBJ databases">
        <authorList>
            <person name="Chen M."/>
            <person name="Teng W."/>
            <person name="Zhao L."/>
            <person name="Hu C."/>
            <person name="Zhou Y."/>
            <person name="Han B."/>
            <person name="Song L."/>
            <person name="Shu W."/>
        </authorList>
    </citation>
    <scope>NUCLEOTIDE SEQUENCE</scope>
    <source>
        <strain evidence="8">FACHB-1375</strain>
    </source>
</reference>
<sequence>MRLSKWLFYLALFPAVLLGSGWQGWAWWSWASGPPLGSVPATASPESKKWVQIRIPPGTSSSQIGRDLESAGLIRSAQAWNLWARWLSVQNKPGFKAGTYQLSPTQSLPEIAAEVTTGKELQRSFTIPEGWSRKQMAAYFESQGFFKAQDFLAAASQIPRDRFPWLPSAIPHLEGFLYPDTYQVAATGSITPQSIINTMLKRFEELALPVYQKDPNRTQYSLLQWATLASIVEKEAVLPVERPRIAGVFIRRLRQGMKLESDPTVEYGLNIQQTADRPLTFKQVGTPSPYNTYLNRGLPPTPIASPGLASLKAVLNPEDTEYLFFVARYDGSHVFSRTLAEHEAAVVAIRKQRAARRQEELKIKN</sequence>
<dbReference type="Proteomes" id="UP000641646">
    <property type="component" value="Unassembled WGS sequence"/>
</dbReference>
<comment type="caution">
    <text evidence="8">The sequence shown here is derived from an EMBL/GenBank/DDBJ whole genome shotgun (WGS) entry which is preliminary data.</text>
</comment>
<dbReference type="GO" id="GO:0005886">
    <property type="term" value="C:plasma membrane"/>
    <property type="evidence" value="ECO:0007669"/>
    <property type="project" value="UniProtKB-UniRule"/>
</dbReference>
<dbReference type="EC" id="4.2.2.29" evidence="7"/>
<dbReference type="EMBL" id="JACJPW010000025">
    <property type="protein sequence ID" value="MBD2181740.1"/>
    <property type="molecule type" value="Genomic_DNA"/>
</dbReference>
<dbReference type="Gene3D" id="3.30.1490.480">
    <property type="entry name" value="Endolytic murein transglycosylase"/>
    <property type="match status" value="1"/>
</dbReference>
<accession>A0A926VDW4</accession>
<keyword evidence="4 7" id="KW-0472">Membrane</keyword>
<dbReference type="Gene3D" id="3.30.160.60">
    <property type="entry name" value="Classic Zinc Finger"/>
    <property type="match status" value="1"/>
</dbReference>
<keyword evidence="6 7" id="KW-0961">Cell wall biogenesis/degradation</keyword>
<dbReference type="InterPro" id="IPR003770">
    <property type="entry name" value="MLTG-like"/>
</dbReference>
<reference evidence="8" key="1">
    <citation type="journal article" date="2015" name="ISME J.">
        <title>Draft Genome Sequence of Streptomyces incarnatus NRRL8089, which Produces the Nucleoside Antibiotic Sinefungin.</title>
        <authorList>
            <person name="Oshima K."/>
            <person name="Hattori M."/>
            <person name="Shimizu H."/>
            <person name="Fukuda K."/>
            <person name="Nemoto M."/>
            <person name="Inagaki K."/>
            <person name="Tamura T."/>
        </authorList>
    </citation>
    <scope>NUCLEOTIDE SEQUENCE</scope>
    <source>
        <strain evidence="8">FACHB-1375</strain>
    </source>
</reference>
<evidence type="ECO:0000256" key="1">
    <source>
        <dbReference type="ARBA" id="ARBA00022475"/>
    </source>
</evidence>
<comment type="similarity">
    <text evidence="7">Belongs to the transglycosylase MltG family.</text>
</comment>
<keyword evidence="5 7" id="KW-0456">Lyase</keyword>
<evidence type="ECO:0000256" key="7">
    <source>
        <dbReference type="HAMAP-Rule" id="MF_02065"/>
    </source>
</evidence>